<reference evidence="1" key="1">
    <citation type="journal article" date="2014" name="Front. Microbiol.">
        <title>High frequency of phylogenetically diverse reductive dehalogenase-homologous genes in deep subseafloor sedimentary metagenomes.</title>
        <authorList>
            <person name="Kawai M."/>
            <person name="Futagami T."/>
            <person name="Toyoda A."/>
            <person name="Takaki Y."/>
            <person name="Nishi S."/>
            <person name="Hori S."/>
            <person name="Arai W."/>
            <person name="Tsubouchi T."/>
            <person name="Morono Y."/>
            <person name="Uchiyama I."/>
            <person name="Ito T."/>
            <person name="Fujiyama A."/>
            <person name="Inagaki F."/>
            <person name="Takami H."/>
        </authorList>
    </citation>
    <scope>NUCLEOTIDE SEQUENCE</scope>
    <source>
        <strain evidence="1">Expedition CK06-06</strain>
    </source>
</reference>
<accession>X1B4Z6</accession>
<protein>
    <submittedName>
        <fullName evidence="1">Uncharacterized protein</fullName>
    </submittedName>
</protein>
<sequence>IVYSIEQEMIEEESIENIIEVINSKTDVPIDTIKKSPPFYTEGYRWTSEELDIELIKSDLSKYYLDRAEKEKNEFMRYTLLKLSSETFDKWKLKYNNNLLQAVLEYHKDNKNVSTIIE</sequence>
<organism evidence="1">
    <name type="scientific">marine sediment metagenome</name>
    <dbReference type="NCBI Taxonomy" id="412755"/>
    <lineage>
        <taxon>unclassified sequences</taxon>
        <taxon>metagenomes</taxon>
        <taxon>ecological metagenomes</taxon>
    </lineage>
</organism>
<evidence type="ECO:0000313" key="1">
    <source>
        <dbReference type="EMBL" id="GAG67086.1"/>
    </source>
</evidence>
<proteinExistence type="predicted"/>
<gene>
    <name evidence="1" type="ORF">S01H4_18083</name>
</gene>
<feature type="non-terminal residue" evidence="1">
    <location>
        <position position="1"/>
    </location>
</feature>
<name>X1B4Z6_9ZZZZ</name>
<comment type="caution">
    <text evidence="1">The sequence shown here is derived from an EMBL/GenBank/DDBJ whole genome shotgun (WGS) entry which is preliminary data.</text>
</comment>
<dbReference type="AlphaFoldDB" id="X1B4Z6"/>
<dbReference type="EMBL" id="BART01008001">
    <property type="protein sequence ID" value="GAG67086.1"/>
    <property type="molecule type" value="Genomic_DNA"/>
</dbReference>